<comment type="caution">
    <text evidence="3">The sequence shown here is derived from an EMBL/GenBank/DDBJ whole genome shotgun (WGS) entry which is preliminary data.</text>
</comment>
<organism evidence="3 4">
    <name type="scientific">Diplodia corticola</name>
    <dbReference type="NCBI Taxonomy" id="236234"/>
    <lineage>
        <taxon>Eukaryota</taxon>
        <taxon>Fungi</taxon>
        <taxon>Dikarya</taxon>
        <taxon>Ascomycota</taxon>
        <taxon>Pezizomycotina</taxon>
        <taxon>Dothideomycetes</taxon>
        <taxon>Dothideomycetes incertae sedis</taxon>
        <taxon>Botryosphaeriales</taxon>
        <taxon>Botryosphaeriaceae</taxon>
        <taxon>Diplodia</taxon>
    </lineage>
</organism>
<dbReference type="RefSeq" id="XP_020135013.1">
    <property type="nucleotide sequence ID" value="XM_020272416.1"/>
</dbReference>
<dbReference type="GeneID" id="31012675"/>
<dbReference type="PANTHER" id="PTHR38790">
    <property type="entry name" value="2EXR DOMAIN-CONTAINING PROTEIN-RELATED"/>
    <property type="match status" value="1"/>
</dbReference>
<accession>A0A1J9RJ26</accession>
<evidence type="ECO:0000313" key="4">
    <source>
        <dbReference type="Proteomes" id="UP000183809"/>
    </source>
</evidence>
<keyword evidence="4" id="KW-1185">Reference proteome</keyword>
<dbReference type="OrthoDB" id="5420711at2759"/>
<proteinExistence type="predicted"/>
<evidence type="ECO:0000259" key="2">
    <source>
        <dbReference type="Pfam" id="PF20150"/>
    </source>
</evidence>
<feature type="domain" description="2EXR" evidence="2">
    <location>
        <begin position="7"/>
        <end position="151"/>
    </location>
</feature>
<gene>
    <name evidence="3" type="ORF">BKCO1_2000217</name>
</gene>
<dbReference type="AlphaFoldDB" id="A0A1J9RJ26"/>
<dbReference type="InterPro" id="IPR045518">
    <property type="entry name" value="2EXR"/>
</dbReference>
<dbReference type="EMBL" id="MNUE01000002">
    <property type="protein sequence ID" value="OJD40026.1"/>
    <property type="molecule type" value="Genomic_DNA"/>
</dbReference>
<feature type="region of interest" description="Disordered" evidence="1">
    <location>
        <begin position="252"/>
        <end position="277"/>
    </location>
</feature>
<reference evidence="3 4" key="1">
    <citation type="submission" date="2016-10" db="EMBL/GenBank/DDBJ databases">
        <title>Proteomics and genomics reveal pathogen-plant mechanisms compatible with a hemibiotrophic lifestyle of Diplodia corticola.</title>
        <authorList>
            <person name="Fernandes I."/>
            <person name="De Jonge R."/>
            <person name="Van De Peer Y."/>
            <person name="Devreese B."/>
            <person name="Alves A."/>
            <person name="Esteves A.C."/>
        </authorList>
    </citation>
    <scope>NUCLEOTIDE SEQUENCE [LARGE SCALE GENOMIC DNA]</scope>
    <source>
        <strain evidence="3 4">CBS 112549</strain>
    </source>
</reference>
<dbReference type="Proteomes" id="UP000183809">
    <property type="component" value="Unassembled WGS sequence"/>
</dbReference>
<name>A0A1J9RJ26_9PEZI</name>
<sequence length="355" mass="38914">MVKQTSPFLRLPTEIRLMIYEELLLPPASSEPCPPSAKFVAPVYRKDEEQQQQQQQQSGATTTASHHLRAPRTLQIRTLDPDSAAASSILSSPTRPRYHIRDAMRTRTVTTTYALANNPGLHPAILRACRQCHAEAAELLYGAYVFDFDTHVEAVVPFLAALTPPARARVARVALVKRALPSVKEFDRAEWRAACEYMARELAVPALTLSLGVVAGKPPPAAAASSSDEEGRSGWDEVPALAVEHFRLIQPRSLGSRPSSGTATPTDNNGGAADDPSRPALDGDLLYGLGLKAIAGVDFEWVEQLLWLRGLRELHVKAIVEYCPPPVSETMAFWVSFSKSVEKGFKEWIRGVMLV</sequence>
<dbReference type="Pfam" id="PF20150">
    <property type="entry name" value="2EXR"/>
    <property type="match status" value="1"/>
</dbReference>
<evidence type="ECO:0000313" key="3">
    <source>
        <dbReference type="EMBL" id="OJD40026.1"/>
    </source>
</evidence>
<evidence type="ECO:0000256" key="1">
    <source>
        <dbReference type="SAM" id="MobiDB-lite"/>
    </source>
</evidence>
<feature type="region of interest" description="Disordered" evidence="1">
    <location>
        <begin position="45"/>
        <end position="68"/>
    </location>
</feature>
<feature type="compositionally biased region" description="Polar residues" evidence="1">
    <location>
        <begin position="256"/>
        <end position="269"/>
    </location>
</feature>
<protein>
    <recommendedName>
        <fullName evidence="2">2EXR domain-containing protein</fullName>
    </recommendedName>
</protein>